<accession>A0A1I1Y4W7</accession>
<keyword evidence="2" id="KW-1185">Reference proteome</keyword>
<evidence type="ECO:0000313" key="2">
    <source>
        <dbReference type="Proteomes" id="UP000181976"/>
    </source>
</evidence>
<gene>
    <name evidence="1" type="ORF">SAMN05444380_10728</name>
</gene>
<organism evidence="1 2">
    <name type="scientific">Thermophagus xiamenensis</name>
    <dbReference type="NCBI Taxonomy" id="385682"/>
    <lineage>
        <taxon>Bacteria</taxon>
        <taxon>Pseudomonadati</taxon>
        <taxon>Bacteroidota</taxon>
        <taxon>Bacteroidia</taxon>
        <taxon>Marinilabiliales</taxon>
        <taxon>Marinilabiliaceae</taxon>
        <taxon>Thermophagus</taxon>
    </lineage>
</organism>
<protein>
    <submittedName>
        <fullName evidence="1">Uncharacterized protein</fullName>
    </submittedName>
</protein>
<dbReference type="Proteomes" id="UP000181976">
    <property type="component" value="Unassembled WGS sequence"/>
</dbReference>
<dbReference type="EMBL" id="FONA01000007">
    <property type="protein sequence ID" value="SFE12890.1"/>
    <property type="molecule type" value="Genomic_DNA"/>
</dbReference>
<dbReference type="STRING" id="385682.SAMN05444380_10728"/>
<evidence type="ECO:0000313" key="1">
    <source>
        <dbReference type="EMBL" id="SFE12890.1"/>
    </source>
</evidence>
<dbReference type="InParanoid" id="A0A1I1Y4W7"/>
<proteinExistence type="predicted"/>
<name>A0A1I1Y4W7_9BACT</name>
<reference evidence="1 2" key="1">
    <citation type="submission" date="2016-10" db="EMBL/GenBank/DDBJ databases">
        <authorList>
            <person name="de Groot N.N."/>
        </authorList>
    </citation>
    <scope>NUCLEOTIDE SEQUENCE [LARGE SCALE GENOMIC DNA]</scope>
    <source>
        <strain evidence="1 2">DSM 19012</strain>
    </source>
</reference>
<sequence length="48" mass="5970">MRIKNKKICIEFFVRKAQKIFFCKKEKNITFVDIKLVHCSRIYFREND</sequence>
<dbReference type="AlphaFoldDB" id="A0A1I1Y4W7"/>